<evidence type="ECO:0000256" key="10">
    <source>
        <dbReference type="PROSITE-ProRule" id="PRU01360"/>
    </source>
</evidence>
<keyword evidence="13" id="KW-0675">Receptor</keyword>
<keyword evidence="8 10" id="KW-0472">Membrane</keyword>
<gene>
    <name evidence="13" type="ORF">WG901_20990</name>
</gene>
<evidence type="ECO:0000256" key="6">
    <source>
        <dbReference type="ARBA" id="ARBA00023004"/>
    </source>
</evidence>
<evidence type="ECO:0000313" key="14">
    <source>
        <dbReference type="Proteomes" id="UP001361239"/>
    </source>
</evidence>
<dbReference type="InterPro" id="IPR039426">
    <property type="entry name" value="TonB-dep_rcpt-like"/>
</dbReference>
<keyword evidence="7 11" id="KW-0798">TonB box</keyword>
<keyword evidence="3 10" id="KW-1134">Transmembrane beta strand</keyword>
<dbReference type="Gene3D" id="3.55.50.30">
    <property type="match status" value="1"/>
</dbReference>
<keyword evidence="4" id="KW-0410">Iron transport</keyword>
<comment type="similarity">
    <text evidence="10 11">Belongs to the TonB-dependent receptor family.</text>
</comment>
<evidence type="ECO:0000256" key="7">
    <source>
        <dbReference type="ARBA" id="ARBA00023077"/>
    </source>
</evidence>
<dbReference type="RefSeq" id="WP_339589077.1">
    <property type="nucleotide sequence ID" value="NZ_JBBHJZ010000005.1"/>
</dbReference>
<evidence type="ECO:0000256" key="4">
    <source>
        <dbReference type="ARBA" id="ARBA00022496"/>
    </source>
</evidence>
<accession>A0ABU8S1C2</accession>
<dbReference type="PROSITE" id="PS52016">
    <property type="entry name" value="TONB_DEPENDENT_REC_3"/>
    <property type="match status" value="1"/>
</dbReference>
<comment type="caution">
    <text evidence="13">The sequence shown here is derived from an EMBL/GenBank/DDBJ whole genome shotgun (WGS) entry which is preliminary data.</text>
</comment>
<name>A0ABU8S1C2_9SPHN</name>
<evidence type="ECO:0000313" key="13">
    <source>
        <dbReference type="EMBL" id="MEJ5979142.1"/>
    </source>
</evidence>
<evidence type="ECO:0000256" key="11">
    <source>
        <dbReference type="RuleBase" id="RU003357"/>
    </source>
</evidence>
<dbReference type="Pfam" id="PF00593">
    <property type="entry name" value="TonB_dep_Rec_b-barrel"/>
    <property type="match status" value="1"/>
</dbReference>
<proteinExistence type="inferred from homology"/>
<evidence type="ECO:0000256" key="3">
    <source>
        <dbReference type="ARBA" id="ARBA00022452"/>
    </source>
</evidence>
<dbReference type="Gene3D" id="2.170.130.10">
    <property type="entry name" value="TonB-dependent receptor, plug domain"/>
    <property type="match status" value="1"/>
</dbReference>
<evidence type="ECO:0000256" key="2">
    <source>
        <dbReference type="ARBA" id="ARBA00022448"/>
    </source>
</evidence>
<keyword evidence="9 10" id="KW-0998">Cell outer membrane</keyword>
<keyword evidence="2 10" id="KW-0813">Transport</keyword>
<dbReference type="InterPro" id="IPR012910">
    <property type="entry name" value="Plug_dom"/>
</dbReference>
<keyword evidence="4" id="KW-0406">Ion transport</keyword>
<dbReference type="Pfam" id="PF07660">
    <property type="entry name" value="STN"/>
    <property type="match status" value="1"/>
</dbReference>
<feature type="domain" description="Secretin/TonB short N-terminal" evidence="12">
    <location>
        <begin position="35"/>
        <end position="85"/>
    </location>
</feature>
<keyword evidence="6" id="KW-0408">Iron</keyword>
<dbReference type="CDD" id="cd01347">
    <property type="entry name" value="ligand_gated_channel"/>
    <property type="match status" value="1"/>
</dbReference>
<keyword evidence="14" id="KW-1185">Reference proteome</keyword>
<dbReference type="PANTHER" id="PTHR47234:SF3">
    <property type="entry name" value="SECRETIN_TONB SHORT N-TERMINAL DOMAIN-CONTAINING PROTEIN"/>
    <property type="match status" value="1"/>
</dbReference>
<protein>
    <submittedName>
        <fullName evidence="13">TonB-dependent receptor</fullName>
    </submittedName>
</protein>
<dbReference type="InterPro" id="IPR000531">
    <property type="entry name" value="Beta-barrel_TonB"/>
</dbReference>
<dbReference type="InterPro" id="IPR011662">
    <property type="entry name" value="Secretin/TonB_short_N"/>
</dbReference>
<evidence type="ECO:0000259" key="12">
    <source>
        <dbReference type="SMART" id="SM00965"/>
    </source>
</evidence>
<evidence type="ECO:0000256" key="1">
    <source>
        <dbReference type="ARBA" id="ARBA00004571"/>
    </source>
</evidence>
<organism evidence="13 14">
    <name type="scientific">Novosphingobium anseongense</name>
    <dbReference type="NCBI Taxonomy" id="3133436"/>
    <lineage>
        <taxon>Bacteria</taxon>
        <taxon>Pseudomonadati</taxon>
        <taxon>Pseudomonadota</taxon>
        <taxon>Alphaproteobacteria</taxon>
        <taxon>Sphingomonadales</taxon>
        <taxon>Sphingomonadaceae</taxon>
        <taxon>Novosphingobium</taxon>
    </lineage>
</organism>
<dbReference type="Proteomes" id="UP001361239">
    <property type="component" value="Unassembled WGS sequence"/>
</dbReference>
<dbReference type="SMART" id="SM00965">
    <property type="entry name" value="STN"/>
    <property type="match status" value="1"/>
</dbReference>
<sequence length="838" mass="88787">MAASPACAERAGIDYDMPAQPLASALAQAADRSSVTIIAPEALVEGLRSRPLKGHFSAEEAFRHLLEGSGLVLERVGESYVVKRATRSEVEPLGFDGMERDTDIVVTGSRIRGAPVASTLVRLEPEAIRNTGQASVADALRALPQNFGGGQNPGIAQTVPEFNGGDAGGGSGLNLRGLGADATLTLLNGHRLPYSAAAQSVDISAIPLDAVDRIEVVADGASAIYGSDAVAGVANIVLKRDFDGFRTRARVGGSTDGGNFSQLYSAVGGRAWGSGGLIVAYEFGRSTRIRWSDRDYAKTRSPGITLYPALKRHSLVVAGHQEIAPGLTFSIDGLYGTRRRDTEFPLNAAGNLAVSRGTNNAKTRTFVVAPSLDAEIGTWRLSLSGSYGNDRLVIRPRNYAGTTLTRDGRTCLCSIGRSAELGGDGPIFSLPGGDARVALGLGWRDNRLERSNSINPLANLVASQESRYTYGEINLPFVSPAMGLAGVDRLNLSAALRYENYPGIDEVVTPKVGLIYSPVPGFTLKGSWGKSFKAPTLVQRYQLTSVLVELPASVGGTGFPAGSTTVYYTGGSESLKPERATSWSATAVIEPPPIPGLRLEVGLFHTRYADRIVLPIQRRNLSLVNPAFADLVTRSPTVAQVNAVLGIADEFANISGLPLDPTRVVAIVNNSYANAASQTIEGVDFLIDYRFDLGGGTVGLTTNASLLDSKQLRESGQAVTRLAGTIFNPPHFRARGSLSWAKGPLNLAATINRAGGIDDTRFSPSITAIPGMTTFDLALRLQPTGGFARGFDLMLAVENAFNAKPSPIRTTSYLDLPYDSTNYTPIGRFVSLTLAKTW</sequence>
<evidence type="ECO:0000256" key="5">
    <source>
        <dbReference type="ARBA" id="ARBA00022692"/>
    </source>
</evidence>
<evidence type="ECO:0000256" key="8">
    <source>
        <dbReference type="ARBA" id="ARBA00023136"/>
    </source>
</evidence>
<dbReference type="EMBL" id="JBBHJZ010000005">
    <property type="protein sequence ID" value="MEJ5979142.1"/>
    <property type="molecule type" value="Genomic_DNA"/>
</dbReference>
<dbReference type="InterPro" id="IPR037066">
    <property type="entry name" value="Plug_dom_sf"/>
</dbReference>
<dbReference type="Pfam" id="PF07715">
    <property type="entry name" value="Plug"/>
    <property type="match status" value="1"/>
</dbReference>
<reference evidence="13 14" key="1">
    <citation type="submission" date="2024-03" db="EMBL/GenBank/DDBJ databases">
        <authorList>
            <person name="Jo J.-H."/>
        </authorList>
    </citation>
    <scope>NUCLEOTIDE SEQUENCE [LARGE SCALE GENOMIC DNA]</scope>
    <source>
        <strain evidence="13 14">PS1R-30</strain>
    </source>
</reference>
<dbReference type="SUPFAM" id="SSF56935">
    <property type="entry name" value="Porins"/>
    <property type="match status" value="1"/>
</dbReference>
<dbReference type="InterPro" id="IPR036942">
    <property type="entry name" value="Beta-barrel_TonB_sf"/>
</dbReference>
<dbReference type="Gene3D" id="2.40.170.20">
    <property type="entry name" value="TonB-dependent receptor, beta-barrel domain"/>
    <property type="match status" value="1"/>
</dbReference>
<comment type="subcellular location">
    <subcellularLocation>
        <location evidence="1 10">Cell outer membrane</location>
        <topology evidence="1 10">Multi-pass membrane protein</topology>
    </subcellularLocation>
</comment>
<evidence type="ECO:0000256" key="9">
    <source>
        <dbReference type="ARBA" id="ARBA00023237"/>
    </source>
</evidence>
<dbReference type="PANTHER" id="PTHR47234">
    <property type="match status" value="1"/>
</dbReference>
<keyword evidence="5 10" id="KW-0812">Transmembrane</keyword>